<name>A0A1W2E455_9RHOB</name>
<dbReference type="SMART" id="SM00487">
    <property type="entry name" value="DEXDc"/>
    <property type="match status" value="1"/>
</dbReference>
<protein>
    <submittedName>
        <fullName evidence="3">Type I restriction enzyme, R subunit</fullName>
    </submittedName>
</protein>
<sequence length="1024" mass="116045">MVSNTKEIALEQAIQKHLTGWTSEELAGQPQPESAGKYRIGNPLDFNAEYALDTKLFWQFLQETQGKELEKLKTRNPSDWDRKILERFDRMIKKNGALHLLKKGLQVDDAFFVLMYPAPLASSSAKVHENFGANIFSVTRQLRYSQANPLQEIDMVLFLNGLPLITLELKNAWTGQTARHHGQKQYRQDRDATQPLLQFGRALVHMAVDTDEVFMATKLSGQSTYFLPFNKGDNHGEGNPPNPNGHKTAYLWEEVFAKESLAGIIQHFALLEGKAGDSLAKKSLIFPRYQQLDVVRKLLDHAATHGVGHSYLIQHSAGSGKSNSITWSAYQLIEAYPKSKKAAGGHGLDEPLFDSVIVVTDRRLLDKQLRDNIRDFSEVKNIVAPAFKSSDLKTALENGKKIIITTIQKFPFIIDGISDLSEKRFAVIIDEAHSGQSGSAHDNMNRAMGADGEDADTEDAQDKILKAMQTRKMRGNASYLAFTATPKNTTLEKFGEKQADGSFEPFHLYSMKQAIEEGFILNVLANYTTYKSYYEIQKSIQDNPDFDTKKAQKKLRAYVERSQHTIDTKAEIMLDHFIPNVVNAKKLRGRAKGMIITQNIEAAIRYYKAATKLLEARGWPFKALIAFSGDKTVDGISYSESGINGFSESDTRFYFDGYDQDGKPMKLNGQNVEDTFRLLIVANKYLTGFDQPKLTAMYVDKKLQGVLAVQALSRLNRSAPKLGKRTEDLFVLDFFNPVEDIKTAFDPFYTATSLSGATDVNVLHELKANLDDVGVYEWHEVEDFVARYFNGEDAQQLSPIIDTVAARFNTGLELENPAKIDFKIKVKQFVKIYGQMASIMPFEVIEWEKLFWLLKFLVPKLIIKDPNQDTLDELLEAVDLSTYGLERVKLSHNIGLDASEAEVEPQNPNPRGYREGEIEKDPLDEIISSFNERWFQGWSATPEEQRVKFVNIADSVREHPDFESKYENNPDPQNRGLAFEKMLREVMLKRRKDELELYKLFAGDPAFKAAWQQSMERVINEKNG</sequence>
<evidence type="ECO:0000313" key="3">
    <source>
        <dbReference type="EMBL" id="SMD04485.1"/>
    </source>
</evidence>
<dbReference type="Gene3D" id="3.40.50.300">
    <property type="entry name" value="P-loop containing nucleotide triphosphate hydrolases"/>
    <property type="match status" value="2"/>
</dbReference>
<proteinExistence type="predicted"/>
<evidence type="ECO:0000256" key="1">
    <source>
        <dbReference type="SAM" id="MobiDB-lite"/>
    </source>
</evidence>
<evidence type="ECO:0000259" key="2">
    <source>
        <dbReference type="PROSITE" id="PS51192"/>
    </source>
</evidence>
<keyword evidence="4" id="KW-1185">Reference proteome</keyword>
<dbReference type="PANTHER" id="PTHR42927">
    <property type="entry name" value="HELICASE SUPERFAMILY 1 AND 2 DOMAIN-CONTAINING PROTEIN"/>
    <property type="match status" value="1"/>
</dbReference>
<dbReference type="GO" id="GO:0009307">
    <property type="term" value="P:DNA restriction-modification system"/>
    <property type="evidence" value="ECO:0007669"/>
    <property type="project" value="UniProtKB-KW"/>
</dbReference>
<dbReference type="Gene3D" id="3.90.1570.50">
    <property type="match status" value="1"/>
</dbReference>
<gene>
    <name evidence="3" type="ORF">SAMN06295998_1223</name>
</gene>
<dbReference type="Pfam" id="PF18766">
    <property type="entry name" value="SWI2_SNF2"/>
    <property type="match status" value="1"/>
</dbReference>
<dbReference type="OrthoDB" id="9758243at2"/>
<dbReference type="EMBL" id="FWYD01000022">
    <property type="protein sequence ID" value="SMD04485.1"/>
    <property type="molecule type" value="Genomic_DNA"/>
</dbReference>
<reference evidence="3 4" key="1">
    <citation type="submission" date="2017-04" db="EMBL/GenBank/DDBJ databases">
        <authorList>
            <person name="Afonso C.L."/>
            <person name="Miller P.J."/>
            <person name="Scott M.A."/>
            <person name="Spackman E."/>
            <person name="Goraichik I."/>
            <person name="Dimitrov K.M."/>
            <person name="Suarez D.L."/>
            <person name="Swayne D.E."/>
        </authorList>
    </citation>
    <scope>NUCLEOTIDE SEQUENCE [LARGE SCALE GENOMIC DNA]</scope>
    <source>
        <strain evidence="3 4">CGMCC 1.12644</strain>
    </source>
</reference>
<accession>A0A1W2E455</accession>
<feature type="domain" description="Helicase ATP-binding" evidence="2">
    <location>
        <begin position="302"/>
        <end position="504"/>
    </location>
</feature>
<dbReference type="InterPro" id="IPR014001">
    <property type="entry name" value="Helicase_ATP-bd"/>
</dbReference>
<dbReference type="RefSeq" id="WP_084354262.1">
    <property type="nucleotide sequence ID" value="NZ_FWYD01000022.1"/>
</dbReference>
<feature type="region of interest" description="Disordered" evidence="1">
    <location>
        <begin position="899"/>
        <end position="918"/>
    </location>
</feature>
<dbReference type="InterPro" id="IPR027417">
    <property type="entry name" value="P-loop_NTPase"/>
</dbReference>
<dbReference type="GO" id="GO:0005524">
    <property type="term" value="F:ATP binding"/>
    <property type="evidence" value="ECO:0007669"/>
    <property type="project" value="UniProtKB-KW"/>
</dbReference>
<dbReference type="InterPro" id="IPR040980">
    <property type="entry name" value="SWI2_SNF2"/>
</dbReference>
<dbReference type="Pfam" id="PF04313">
    <property type="entry name" value="HSDR_N"/>
    <property type="match status" value="1"/>
</dbReference>
<dbReference type="PROSITE" id="PS51192">
    <property type="entry name" value="HELICASE_ATP_BIND_1"/>
    <property type="match status" value="1"/>
</dbReference>
<dbReference type="Pfam" id="PF22679">
    <property type="entry name" value="T1R_D3-like"/>
    <property type="match status" value="1"/>
</dbReference>
<dbReference type="InterPro" id="IPR007409">
    <property type="entry name" value="Restrct_endonuc_type1_HsdR_N"/>
</dbReference>
<dbReference type="Proteomes" id="UP000192330">
    <property type="component" value="Unassembled WGS sequence"/>
</dbReference>
<dbReference type="STRING" id="1387277.SAMN06295998_1223"/>
<dbReference type="GO" id="GO:0009035">
    <property type="term" value="F:type I site-specific deoxyribonuclease activity"/>
    <property type="evidence" value="ECO:0007669"/>
    <property type="project" value="UniProtKB-EC"/>
</dbReference>
<evidence type="ECO:0000313" key="4">
    <source>
        <dbReference type="Proteomes" id="UP000192330"/>
    </source>
</evidence>
<dbReference type="InterPro" id="IPR055180">
    <property type="entry name" value="HsdR_RecA-like_helicase_dom_2"/>
</dbReference>
<dbReference type="GO" id="GO:0003677">
    <property type="term" value="F:DNA binding"/>
    <property type="evidence" value="ECO:0007669"/>
    <property type="project" value="UniProtKB-KW"/>
</dbReference>
<dbReference type="SUPFAM" id="SSF52540">
    <property type="entry name" value="P-loop containing nucleoside triphosphate hydrolases"/>
    <property type="match status" value="1"/>
</dbReference>
<dbReference type="PANTHER" id="PTHR42927:SF1">
    <property type="entry name" value="HELICASE SUPERFAMILY 1 AND 2 DOMAIN-CONTAINING PROTEIN"/>
    <property type="match status" value="1"/>
</dbReference>
<organism evidence="3 4">
    <name type="scientific">Primorskyibacter flagellatus</name>
    <dbReference type="NCBI Taxonomy" id="1387277"/>
    <lineage>
        <taxon>Bacteria</taxon>
        <taxon>Pseudomonadati</taxon>
        <taxon>Pseudomonadota</taxon>
        <taxon>Alphaproteobacteria</taxon>
        <taxon>Rhodobacterales</taxon>
        <taxon>Roseobacteraceae</taxon>
        <taxon>Primorskyibacter</taxon>
    </lineage>
</organism>
<dbReference type="AlphaFoldDB" id="A0A1W2E455"/>